<name>A0A3P6TDL5_LITSI</name>
<organism evidence="1 2">
    <name type="scientific">Litomosoides sigmodontis</name>
    <name type="common">Filarial nematode worm</name>
    <dbReference type="NCBI Taxonomy" id="42156"/>
    <lineage>
        <taxon>Eukaryota</taxon>
        <taxon>Metazoa</taxon>
        <taxon>Ecdysozoa</taxon>
        <taxon>Nematoda</taxon>
        <taxon>Chromadorea</taxon>
        <taxon>Rhabditida</taxon>
        <taxon>Spirurina</taxon>
        <taxon>Spiruromorpha</taxon>
        <taxon>Filarioidea</taxon>
        <taxon>Onchocercidae</taxon>
        <taxon>Litomosoides</taxon>
    </lineage>
</organism>
<protein>
    <submittedName>
        <fullName evidence="1">Uncharacterized protein</fullName>
    </submittedName>
</protein>
<evidence type="ECO:0000313" key="2">
    <source>
        <dbReference type="Proteomes" id="UP000277928"/>
    </source>
</evidence>
<sequence length="92" mass="10476">MIYHFISNRQFLFTSIIGGYLLLIGAAREGDAIRETVPAVRVVRLQLDYPNASIESIQQVPKWNAIMRNSVLASLRFINKHWLICGGAKFEK</sequence>
<gene>
    <name evidence="1" type="ORF">NLS_LOCUS7530</name>
</gene>
<dbReference type="STRING" id="42156.A0A3P6TDL5"/>
<dbReference type="AlphaFoldDB" id="A0A3P6TDL5"/>
<dbReference type="OrthoDB" id="382013at2759"/>
<dbReference type="OMA" id="MYHISIY"/>
<proteinExistence type="predicted"/>
<accession>A0A3P6TDL5</accession>
<keyword evidence="2" id="KW-1185">Reference proteome</keyword>
<dbReference type="EMBL" id="UYRX01000792">
    <property type="protein sequence ID" value="VDK86262.1"/>
    <property type="molecule type" value="Genomic_DNA"/>
</dbReference>
<evidence type="ECO:0000313" key="1">
    <source>
        <dbReference type="EMBL" id="VDK86262.1"/>
    </source>
</evidence>
<reference evidence="1 2" key="1">
    <citation type="submission" date="2018-08" db="EMBL/GenBank/DDBJ databases">
        <authorList>
            <person name="Laetsch R D."/>
            <person name="Stevens L."/>
            <person name="Kumar S."/>
            <person name="Blaxter L. M."/>
        </authorList>
    </citation>
    <scope>NUCLEOTIDE SEQUENCE [LARGE SCALE GENOMIC DNA]</scope>
</reference>
<dbReference type="Proteomes" id="UP000277928">
    <property type="component" value="Unassembled WGS sequence"/>
</dbReference>